<evidence type="ECO:0000256" key="1">
    <source>
        <dbReference type="ARBA" id="ARBA00022656"/>
    </source>
</evidence>
<dbReference type="Gene3D" id="3.90.210.10">
    <property type="entry name" value="Heat-Labile Enterotoxin, subunit A"/>
    <property type="match status" value="1"/>
</dbReference>
<dbReference type="RefSeq" id="XP_040654225.1">
    <property type="nucleotide sequence ID" value="XM_040804121.1"/>
</dbReference>
<proteinExistence type="predicted"/>
<protein>
    <submittedName>
        <fullName evidence="7">Uncharacterized protein</fullName>
    </submittedName>
</protein>
<sequence>MSISGAMHGRLANFFIFFTALCILWPNSVTARRHKLKPEPSSDDAKVDVVWRGDTRTPDQVKQAGGLFPHNYRPSAPIDRMLPSPRWNFSLDSHLSGGADSPFVSTTSEFFVAGQFAMGWQGGGEAYIYQIKTTPNMYPANSFGSKIFPEQSEYVALGGVGWKQIQGWYVIDRVAEREDGRFAFQDRNTKPDPGRDRFYANDDYRQDIFGKQSHVRPKDLTPVALCELEQLLGSRKGGRADCVGKGDGNGDGDRSKPSETVTGKPQKTADPEKGKEGRENESPNPTRLREKPESKTAGASNWIANKFGSRPKSEVMISPENYLCRTHEHDGLISPAITPPLGFSEIKDS</sequence>
<dbReference type="SUPFAM" id="SSF56399">
    <property type="entry name" value="ADP-ribosylation"/>
    <property type="match status" value="1"/>
</dbReference>
<dbReference type="PRINTS" id="PR00771">
    <property type="entry name" value="ENTEROTOXINA"/>
</dbReference>
<keyword evidence="3" id="KW-0843">Virulence</keyword>
<keyword evidence="8" id="KW-1185">Reference proteome</keyword>
<organism evidence="7 8">
    <name type="scientific">Drechmeria coniospora</name>
    <name type="common">Nematophagous fungus</name>
    <name type="synonym">Meria coniospora</name>
    <dbReference type="NCBI Taxonomy" id="98403"/>
    <lineage>
        <taxon>Eukaryota</taxon>
        <taxon>Fungi</taxon>
        <taxon>Dikarya</taxon>
        <taxon>Ascomycota</taxon>
        <taxon>Pezizomycotina</taxon>
        <taxon>Sordariomycetes</taxon>
        <taxon>Hypocreomycetidae</taxon>
        <taxon>Hypocreales</taxon>
        <taxon>Ophiocordycipitaceae</taxon>
        <taxon>Drechmeria</taxon>
    </lineage>
</organism>
<evidence type="ECO:0000313" key="7">
    <source>
        <dbReference type="EMBL" id="KYK54873.1"/>
    </source>
</evidence>
<accession>A0A151GCT5</accession>
<evidence type="ECO:0000256" key="2">
    <source>
        <dbReference type="ARBA" id="ARBA00022729"/>
    </source>
</evidence>
<feature type="chain" id="PRO_5007580473" evidence="6">
    <location>
        <begin position="32"/>
        <end position="349"/>
    </location>
</feature>
<feature type="region of interest" description="Disordered" evidence="5">
    <location>
        <begin position="237"/>
        <end position="312"/>
    </location>
</feature>
<keyword evidence="1" id="KW-0800">Toxin</keyword>
<keyword evidence="4" id="KW-1015">Disulfide bond</keyword>
<dbReference type="InterPro" id="IPR001144">
    <property type="entry name" value="Enterotoxin_A"/>
</dbReference>
<dbReference type="InParanoid" id="A0A151GCT5"/>
<dbReference type="EMBL" id="LAYC01000003">
    <property type="protein sequence ID" value="KYK54873.1"/>
    <property type="molecule type" value="Genomic_DNA"/>
</dbReference>
<feature type="signal peptide" evidence="6">
    <location>
        <begin position="1"/>
        <end position="31"/>
    </location>
</feature>
<keyword evidence="2 6" id="KW-0732">Signal</keyword>
<comment type="caution">
    <text evidence="7">The sequence shown here is derived from an EMBL/GenBank/DDBJ whole genome shotgun (WGS) entry which is preliminary data.</text>
</comment>
<dbReference type="Proteomes" id="UP000076580">
    <property type="component" value="Chromosome 03"/>
</dbReference>
<gene>
    <name evidence="7" type="ORF">DCS_06834</name>
</gene>
<evidence type="ECO:0000256" key="3">
    <source>
        <dbReference type="ARBA" id="ARBA00023026"/>
    </source>
</evidence>
<evidence type="ECO:0000256" key="4">
    <source>
        <dbReference type="ARBA" id="ARBA00023157"/>
    </source>
</evidence>
<evidence type="ECO:0000256" key="5">
    <source>
        <dbReference type="SAM" id="MobiDB-lite"/>
    </source>
</evidence>
<evidence type="ECO:0000313" key="8">
    <source>
        <dbReference type="Proteomes" id="UP000076580"/>
    </source>
</evidence>
<reference evidence="7 8" key="1">
    <citation type="journal article" date="2016" name="Sci. Rep.">
        <title>Insights into Adaptations to a Near-Obligate Nematode Endoparasitic Lifestyle from the Finished Genome of Drechmeria coniospora.</title>
        <authorList>
            <person name="Zhang L."/>
            <person name="Zhou Z."/>
            <person name="Guo Q."/>
            <person name="Fokkens L."/>
            <person name="Miskei M."/>
            <person name="Pocsi I."/>
            <person name="Zhang W."/>
            <person name="Chen M."/>
            <person name="Wang L."/>
            <person name="Sun Y."/>
            <person name="Donzelli B.G."/>
            <person name="Gibson D.M."/>
            <person name="Nelson D.R."/>
            <person name="Luo J.G."/>
            <person name="Rep M."/>
            <person name="Liu H."/>
            <person name="Yang S."/>
            <person name="Wang J."/>
            <person name="Krasnoff S.B."/>
            <person name="Xu Y."/>
            <person name="Molnar I."/>
            <person name="Lin M."/>
        </authorList>
    </citation>
    <scope>NUCLEOTIDE SEQUENCE [LARGE SCALE GENOMIC DNA]</scope>
    <source>
        <strain evidence="7 8">ARSEF 6962</strain>
    </source>
</reference>
<evidence type="ECO:0000256" key="6">
    <source>
        <dbReference type="SAM" id="SignalP"/>
    </source>
</evidence>
<feature type="compositionally biased region" description="Basic and acidic residues" evidence="5">
    <location>
        <begin position="267"/>
        <end position="294"/>
    </location>
</feature>
<dbReference type="GO" id="GO:0090729">
    <property type="term" value="F:toxin activity"/>
    <property type="evidence" value="ECO:0007669"/>
    <property type="project" value="UniProtKB-KW"/>
</dbReference>
<dbReference type="GeneID" id="63719477"/>
<dbReference type="Pfam" id="PF01375">
    <property type="entry name" value="Enterotoxin_a"/>
    <property type="match status" value="1"/>
</dbReference>
<dbReference type="AlphaFoldDB" id="A0A151GCT5"/>
<name>A0A151GCT5_DRECN</name>